<dbReference type="AlphaFoldDB" id="A0A2A5RZJ8"/>
<reference evidence="3 4" key="1">
    <citation type="submission" date="2014-12" db="EMBL/GenBank/DDBJ databases">
        <title>Draft genome sequences of 10 type strains of Lactococcus.</title>
        <authorList>
            <person name="Sun Z."/>
            <person name="Zhong Z."/>
            <person name="Liu W."/>
            <person name="Zhang W."/>
            <person name="Zhang H."/>
        </authorList>
    </citation>
    <scope>NUCLEOTIDE SEQUENCE [LARGE SCALE GENOMIC DNA]</scope>
    <source>
        <strain evidence="3 4">DSM 6634</strain>
    </source>
</reference>
<dbReference type="Pfam" id="PF12642">
    <property type="entry name" value="TpcC"/>
    <property type="match status" value="1"/>
</dbReference>
<sequence>MSKTRIYEVARNLDRTSKEILAISNTLGFEAKAASSSLDQAQISAIENYLISPEPKKKKSRKKVNQFENVSDGLVSESSCQRQSENYDGMTKKEVKRYQKAQRKLEKQSKTRQKVEKKAVKLPKQYSQRKANMIVYGTVIGLVALSAFALFSTGLRNFKQANPQSVTALKADSGLDTNNKINLFLSNFVGAYFNKGLDNLNQDALIPFYGGELLDVKNPQTNKGAYELVSSTLLEIKDKVGSYAVIYRVKTSEGDSWHEVSTIFNIPFSEKSGKYYVSDLPFVTQTESLQANKVKQNKLDKMTSIYDEAWQTKANNFVSAFFTAYTSDDNTLATMSKGIRGITGYKFKSLDYSYYTLNQSETKLTAEIQVTFEDNFAMTHSEDFTLELTKKEDMLFVSKLYHGIKASDSKKDRG</sequence>
<gene>
    <name evidence="3" type="ORF">RU86_GL000269</name>
</gene>
<protein>
    <recommendedName>
        <fullName evidence="2">Translation initiation factor IF-2 N-terminal domain-containing protein</fullName>
    </recommendedName>
</protein>
<evidence type="ECO:0000313" key="3">
    <source>
        <dbReference type="EMBL" id="PCS06610.1"/>
    </source>
</evidence>
<dbReference type="CDD" id="cd16386">
    <property type="entry name" value="TcpC_N"/>
    <property type="match status" value="1"/>
</dbReference>
<evidence type="ECO:0000313" key="4">
    <source>
        <dbReference type="Proteomes" id="UP000218282"/>
    </source>
</evidence>
<keyword evidence="1" id="KW-1133">Transmembrane helix</keyword>
<dbReference type="InterPro" id="IPR006847">
    <property type="entry name" value="IF2_N"/>
</dbReference>
<keyword evidence="1" id="KW-0472">Membrane</keyword>
<feature type="transmembrane region" description="Helical" evidence="1">
    <location>
        <begin position="134"/>
        <end position="155"/>
    </location>
</feature>
<dbReference type="RefSeq" id="WP_179296222.1">
    <property type="nucleotide sequence ID" value="NZ_JXJW01000010.1"/>
</dbReference>
<dbReference type="Proteomes" id="UP000218282">
    <property type="component" value="Unassembled WGS sequence"/>
</dbReference>
<keyword evidence="4" id="KW-1185">Reference proteome</keyword>
<keyword evidence="1" id="KW-0812">Transmembrane</keyword>
<evidence type="ECO:0000259" key="2">
    <source>
        <dbReference type="Pfam" id="PF04760"/>
    </source>
</evidence>
<dbReference type="Gene3D" id="1.10.10.2480">
    <property type="match status" value="1"/>
</dbReference>
<accession>A0A2A5RZJ8</accession>
<feature type="domain" description="Translation initiation factor IF-2 N-terminal" evidence="2">
    <location>
        <begin position="1"/>
        <end position="48"/>
    </location>
</feature>
<comment type="caution">
    <text evidence="3">The sequence shown here is derived from an EMBL/GenBank/DDBJ whole genome shotgun (WGS) entry which is preliminary data.</text>
</comment>
<dbReference type="CDD" id="cd16428">
    <property type="entry name" value="TcpC_C"/>
    <property type="match status" value="1"/>
</dbReference>
<dbReference type="Pfam" id="PF04760">
    <property type="entry name" value="IF2_N"/>
    <property type="match status" value="1"/>
</dbReference>
<dbReference type="Gene3D" id="3.10.450.540">
    <property type="match status" value="2"/>
</dbReference>
<dbReference type="InterPro" id="IPR024735">
    <property type="entry name" value="TcpC"/>
</dbReference>
<proteinExistence type="predicted"/>
<organism evidence="3 4">
    <name type="scientific">Pseudolactococcus piscium</name>
    <dbReference type="NCBI Taxonomy" id="1364"/>
    <lineage>
        <taxon>Bacteria</taxon>
        <taxon>Bacillati</taxon>
        <taxon>Bacillota</taxon>
        <taxon>Bacilli</taxon>
        <taxon>Lactobacillales</taxon>
        <taxon>Streptococcaceae</taxon>
        <taxon>Pseudolactococcus</taxon>
    </lineage>
</organism>
<evidence type="ECO:0000256" key="1">
    <source>
        <dbReference type="SAM" id="Phobius"/>
    </source>
</evidence>
<dbReference type="EMBL" id="JXJW01000010">
    <property type="protein sequence ID" value="PCS06610.1"/>
    <property type="molecule type" value="Genomic_DNA"/>
</dbReference>
<dbReference type="InterPro" id="IPR035628">
    <property type="entry name" value="TcpC_C"/>
</dbReference>
<name>A0A2A5RZJ8_9LACT</name>